<name>A0ABQ7GF09_DUNSA</name>
<dbReference type="SMART" id="SM00490">
    <property type="entry name" value="HELICc"/>
    <property type="match status" value="1"/>
</dbReference>
<evidence type="ECO:0000256" key="13">
    <source>
        <dbReference type="SAM" id="Coils"/>
    </source>
</evidence>
<proteinExistence type="inferred from homology"/>
<keyword evidence="18" id="KW-1185">Reference proteome</keyword>
<keyword evidence="13" id="KW-0175">Coiled coil</keyword>
<dbReference type="Proteomes" id="UP000815325">
    <property type="component" value="Unassembled WGS sequence"/>
</dbReference>
<evidence type="ECO:0000259" key="16">
    <source>
        <dbReference type="PROSITE" id="PS51194"/>
    </source>
</evidence>
<dbReference type="InterPro" id="IPR014001">
    <property type="entry name" value="Helicase_ATP-bd"/>
</dbReference>
<sequence>MGKLDDKITALCGKINEAKALGNEVVALSKKLEKLKAKKALLLEKASGAALEQQQQQQQQPPSPAQALPLSDAKKGKKSKKRKQADADGTAAGGKEGAEETGKAKKKAKKEKKSLNGAAKPEASAEEVVSSETGAQETGKSNKKAKKEKKSKDGAAEPAASAEEVASALQALASVGDANLARSGKKIIKALYKEHPEVKAMTAEQVSKLRKERETVVEGMGAENPCAFKPLPKFAHTGLPPNMLHATREFASPSPIQSQCWPIIQSGRDLIGIASTGSGKTLGFGLPMMAHITKQKEAGVVGKGKGPFAVVMAPTRELALQINQVLEDAGSKCGIHSLCVYGGVPKKEQIDSLRRGTDVVVGTPGRMEDLMNDNILKLNEVTYLVLDEADRMLDLGFEPHIRAICSHIRSDRQTMMFSATWPTGVQQLAAYFMTQPVKVVIGSQDLAASHSITQHVEVIDLAARDDRLLQLLRQYHSSRSNRIMIFVLYKKEAPRVESLLNRKGFSAAAIHGDINQAQRTAAVEGFKSGKIPLLIATDVAARGLDIPDVEVVLNYSFPLTTEDYVHRIGRTGRAGKKGIAHTFFCPSMDKPRAGELINVLREAGQKVPEELLKFGTAVKKKESKLYGAHFKDVDISAKATKKTFDSDDD</sequence>
<dbReference type="InterPro" id="IPR000629">
    <property type="entry name" value="RNA-helicase_DEAD-box_CS"/>
</dbReference>
<comment type="subcellular location">
    <subcellularLocation>
        <location evidence="1">Nucleus</location>
        <location evidence="1">Nucleolus</location>
    </subcellularLocation>
</comment>
<evidence type="ECO:0000256" key="4">
    <source>
        <dbReference type="ARBA" id="ARBA00022517"/>
    </source>
</evidence>
<dbReference type="GO" id="GO:0016787">
    <property type="term" value="F:hydrolase activity"/>
    <property type="evidence" value="ECO:0007669"/>
    <property type="project" value="UniProtKB-KW"/>
</dbReference>
<dbReference type="SMART" id="SM00487">
    <property type="entry name" value="DEXDc"/>
    <property type="match status" value="1"/>
</dbReference>
<gene>
    <name evidence="17" type="ORF">DUNSADRAFT_10600</name>
</gene>
<keyword evidence="7 12" id="KW-0378">Hydrolase</keyword>
<evidence type="ECO:0000256" key="8">
    <source>
        <dbReference type="ARBA" id="ARBA00022806"/>
    </source>
</evidence>
<dbReference type="EC" id="3.6.4.13" evidence="3"/>
<evidence type="ECO:0000256" key="5">
    <source>
        <dbReference type="ARBA" id="ARBA00022552"/>
    </source>
</evidence>
<dbReference type="Gene3D" id="3.40.50.300">
    <property type="entry name" value="P-loop containing nucleotide triphosphate hydrolases"/>
    <property type="match status" value="2"/>
</dbReference>
<reference evidence="17" key="1">
    <citation type="submission" date="2017-08" db="EMBL/GenBank/DDBJ databases">
        <authorList>
            <person name="Polle J.E."/>
            <person name="Barry K."/>
            <person name="Cushman J."/>
            <person name="Schmutz J."/>
            <person name="Tran D."/>
            <person name="Hathwaick L.T."/>
            <person name="Yim W.C."/>
            <person name="Jenkins J."/>
            <person name="Mckie-Krisberg Z.M."/>
            <person name="Prochnik S."/>
            <person name="Lindquist E."/>
            <person name="Dockter R.B."/>
            <person name="Adam C."/>
            <person name="Molina H."/>
            <person name="Bunkerborg J."/>
            <person name="Jin E."/>
            <person name="Buchheim M."/>
            <person name="Magnuson J."/>
        </authorList>
    </citation>
    <scope>NUCLEOTIDE SEQUENCE</scope>
    <source>
        <strain evidence="17">CCAP 19/18</strain>
    </source>
</reference>
<evidence type="ECO:0000259" key="15">
    <source>
        <dbReference type="PROSITE" id="PS51192"/>
    </source>
</evidence>
<keyword evidence="4" id="KW-0690">Ribosome biogenesis</keyword>
<dbReference type="InterPro" id="IPR001650">
    <property type="entry name" value="Helicase_C-like"/>
</dbReference>
<evidence type="ECO:0000313" key="18">
    <source>
        <dbReference type="Proteomes" id="UP000815325"/>
    </source>
</evidence>
<feature type="compositionally biased region" description="Low complexity" evidence="14">
    <location>
        <begin position="48"/>
        <end position="71"/>
    </location>
</feature>
<comment type="similarity">
    <text evidence="2">Belongs to the DEAD box helicase family. DDX5/DBP2 subfamily.</text>
</comment>
<evidence type="ECO:0000256" key="3">
    <source>
        <dbReference type="ARBA" id="ARBA00012552"/>
    </source>
</evidence>
<evidence type="ECO:0000256" key="10">
    <source>
        <dbReference type="ARBA" id="ARBA00023242"/>
    </source>
</evidence>
<keyword evidence="8 12" id="KW-0347">Helicase</keyword>
<dbReference type="InterPro" id="IPR027417">
    <property type="entry name" value="P-loop_NTPase"/>
</dbReference>
<evidence type="ECO:0000256" key="6">
    <source>
        <dbReference type="ARBA" id="ARBA00022741"/>
    </source>
</evidence>
<dbReference type="PANTHER" id="PTHR47958">
    <property type="entry name" value="ATP-DEPENDENT RNA HELICASE DBP3"/>
    <property type="match status" value="1"/>
</dbReference>
<keyword evidence="6 12" id="KW-0547">Nucleotide-binding</keyword>
<evidence type="ECO:0000256" key="1">
    <source>
        <dbReference type="ARBA" id="ARBA00004604"/>
    </source>
</evidence>
<feature type="coiled-coil region" evidence="13">
    <location>
        <begin position="18"/>
        <end position="45"/>
    </location>
</feature>
<dbReference type="Pfam" id="PF00270">
    <property type="entry name" value="DEAD"/>
    <property type="match status" value="1"/>
</dbReference>
<dbReference type="CDD" id="cd18787">
    <property type="entry name" value="SF2_C_DEAD"/>
    <property type="match status" value="1"/>
</dbReference>
<dbReference type="InterPro" id="IPR011545">
    <property type="entry name" value="DEAD/DEAH_box_helicase_dom"/>
</dbReference>
<evidence type="ECO:0000256" key="14">
    <source>
        <dbReference type="SAM" id="MobiDB-lite"/>
    </source>
</evidence>
<dbReference type="PROSITE" id="PS51192">
    <property type="entry name" value="HELICASE_ATP_BIND_1"/>
    <property type="match status" value="1"/>
</dbReference>
<keyword evidence="5" id="KW-0698">rRNA processing</keyword>
<dbReference type="PROSITE" id="PS51194">
    <property type="entry name" value="HELICASE_CTER"/>
    <property type="match status" value="1"/>
</dbReference>
<organism evidence="17 18">
    <name type="scientific">Dunaliella salina</name>
    <name type="common">Green alga</name>
    <name type="synonym">Protococcus salinus</name>
    <dbReference type="NCBI Taxonomy" id="3046"/>
    <lineage>
        <taxon>Eukaryota</taxon>
        <taxon>Viridiplantae</taxon>
        <taxon>Chlorophyta</taxon>
        <taxon>core chlorophytes</taxon>
        <taxon>Chlorophyceae</taxon>
        <taxon>CS clade</taxon>
        <taxon>Chlamydomonadales</taxon>
        <taxon>Dunaliellaceae</taxon>
        <taxon>Dunaliella</taxon>
    </lineage>
</organism>
<accession>A0ABQ7GF09</accession>
<dbReference type="CDD" id="cd00268">
    <property type="entry name" value="DEADc"/>
    <property type="match status" value="1"/>
</dbReference>
<feature type="domain" description="Helicase ATP-binding" evidence="15">
    <location>
        <begin position="261"/>
        <end position="439"/>
    </location>
</feature>
<evidence type="ECO:0000256" key="7">
    <source>
        <dbReference type="ARBA" id="ARBA00022801"/>
    </source>
</evidence>
<dbReference type="Pfam" id="PF00271">
    <property type="entry name" value="Helicase_C"/>
    <property type="match status" value="1"/>
</dbReference>
<evidence type="ECO:0000313" key="17">
    <source>
        <dbReference type="EMBL" id="KAF5833186.1"/>
    </source>
</evidence>
<protein>
    <recommendedName>
        <fullName evidence="3">RNA helicase</fullName>
        <ecNumber evidence="3">3.6.4.13</ecNumber>
    </recommendedName>
</protein>
<comment type="function">
    <text evidence="11">ATP-dependent RNA helicase required for 60S ribosomal subunit synthesis. Involved in efficient pre-rRNA processing, predominantly at site A3, which is necessary for the normal formation of 25S and 5.8S rRNAs.</text>
</comment>
<evidence type="ECO:0000256" key="12">
    <source>
        <dbReference type="RuleBase" id="RU000492"/>
    </source>
</evidence>
<dbReference type="SUPFAM" id="SSF52540">
    <property type="entry name" value="P-loop containing nucleoside triphosphate hydrolases"/>
    <property type="match status" value="1"/>
</dbReference>
<dbReference type="InterPro" id="IPR044742">
    <property type="entry name" value="DEAD/DEAH_RhlB"/>
</dbReference>
<evidence type="ECO:0000256" key="11">
    <source>
        <dbReference type="ARBA" id="ARBA00037449"/>
    </source>
</evidence>
<dbReference type="EMBL" id="MU069825">
    <property type="protein sequence ID" value="KAF5833186.1"/>
    <property type="molecule type" value="Genomic_DNA"/>
</dbReference>
<evidence type="ECO:0000256" key="9">
    <source>
        <dbReference type="ARBA" id="ARBA00022840"/>
    </source>
</evidence>
<feature type="domain" description="Helicase C-terminal" evidence="16">
    <location>
        <begin position="467"/>
        <end position="615"/>
    </location>
</feature>
<evidence type="ECO:0000256" key="2">
    <source>
        <dbReference type="ARBA" id="ARBA00009334"/>
    </source>
</evidence>
<comment type="caution">
    <text evidence="17">The sequence shown here is derived from an EMBL/GenBank/DDBJ whole genome shotgun (WGS) entry which is preliminary data.</text>
</comment>
<dbReference type="PROSITE" id="PS00039">
    <property type="entry name" value="DEAD_ATP_HELICASE"/>
    <property type="match status" value="1"/>
</dbReference>
<keyword evidence="9 12" id="KW-0067">ATP-binding</keyword>
<feature type="region of interest" description="Disordered" evidence="14">
    <location>
        <begin position="48"/>
        <end position="159"/>
    </location>
</feature>
<keyword evidence="10" id="KW-0539">Nucleus</keyword>